<evidence type="ECO:0000256" key="3">
    <source>
        <dbReference type="ARBA" id="ARBA00023002"/>
    </source>
</evidence>
<keyword evidence="3" id="KW-0560">Oxidoreductase</keyword>
<dbReference type="Pfam" id="PF13460">
    <property type="entry name" value="NAD_binding_10"/>
    <property type="match status" value="1"/>
</dbReference>
<dbReference type="GO" id="GO:0016491">
    <property type="term" value="F:oxidoreductase activity"/>
    <property type="evidence" value="ECO:0007669"/>
    <property type="project" value="UniProtKB-KW"/>
</dbReference>
<evidence type="ECO:0000256" key="1">
    <source>
        <dbReference type="ARBA" id="ARBA00005725"/>
    </source>
</evidence>
<dbReference type="SUPFAM" id="SSF51735">
    <property type="entry name" value="NAD(P)-binding Rossmann-fold domains"/>
    <property type="match status" value="1"/>
</dbReference>
<dbReference type="InterPro" id="IPR051609">
    <property type="entry name" value="NmrA/Isoflavone_reductase-like"/>
</dbReference>
<dbReference type="InterPro" id="IPR036291">
    <property type="entry name" value="NAD(P)-bd_dom_sf"/>
</dbReference>
<protein>
    <submittedName>
        <fullName evidence="5">NmrA-like family protein</fullName>
    </submittedName>
</protein>
<feature type="domain" description="NAD(P)-binding" evidence="4">
    <location>
        <begin position="12"/>
        <end position="76"/>
    </location>
</feature>
<dbReference type="PANTHER" id="PTHR47706:SF9">
    <property type="entry name" value="NMRA-LIKE DOMAIN-CONTAINING PROTEIN-RELATED"/>
    <property type="match status" value="1"/>
</dbReference>
<proteinExistence type="inferred from homology"/>
<reference evidence="5 6" key="1">
    <citation type="submission" date="2014-02" db="EMBL/GenBank/DDBJ databases">
        <title>The genome sequence of Colletotrichum salicis CBS 607.94.</title>
        <authorList>
            <person name="Baroncelli R."/>
            <person name="Thon M.R."/>
        </authorList>
    </citation>
    <scope>NUCLEOTIDE SEQUENCE [LARGE SCALE GENOMIC DNA]</scope>
    <source>
        <strain evidence="5 6">CBS 607.94</strain>
    </source>
</reference>
<dbReference type="STRING" id="1209931.A0A135T5L2"/>
<keyword evidence="6" id="KW-1185">Reference proteome</keyword>
<gene>
    <name evidence="5" type="ORF">CSAL01_05207</name>
</gene>
<comment type="similarity">
    <text evidence="1">Belongs to the NmrA-type oxidoreductase family. Isoflavone reductase subfamily.</text>
</comment>
<evidence type="ECO:0000313" key="5">
    <source>
        <dbReference type="EMBL" id="KXH43415.1"/>
    </source>
</evidence>
<accession>A0A135T5L2</accession>
<dbReference type="AlphaFoldDB" id="A0A135T5L2"/>
<evidence type="ECO:0000313" key="6">
    <source>
        <dbReference type="Proteomes" id="UP000070121"/>
    </source>
</evidence>
<dbReference type="PANTHER" id="PTHR47706">
    <property type="entry name" value="NMRA-LIKE FAMILY PROTEIN"/>
    <property type="match status" value="1"/>
</dbReference>
<evidence type="ECO:0000259" key="4">
    <source>
        <dbReference type="Pfam" id="PF13460"/>
    </source>
</evidence>
<dbReference type="Proteomes" id="UP000070121">
    <property type="component" value="Unassembled WGS sequence"/>
</dbReference>
<evidence type="ECO:0000256" key="2">
    <source>
        <dbReference type="ARBA" id="ARBA00022857"/>
    </source>
</evidence>
<dbReference type="EMBL" id="JFFI01002103">
    <property type="protein sequence ID" value="KXH43415.1"/>
    <property type="molecule type" value="Genomic_DNA"/>
</dbReference>
<dbReference type="InterPro" id="IPR016040">
    <property type="entry name" value="NAD(P)-bd_dom"/>
</dbReference>
<name>A0A135T5L2_9PEZI</name>
<dbReference type="OrthoDB" id="9974981at2759"/>
<keyword evidence="2" id="KW-0521">NADP</keyword>
<dbReference type="Gene3D" id="3.40.50.720">
    <property type="entry name" value="NAD(P)-binding Rossmann-like Domain"/>
    <property type="match status" value="2"/>
</dbReference>
<organism evidence="5 6">
    <name type="scientific">Colletotrichum salicis</name>
    <dbReference type="NCBI Taxonomy" id="1209931"/>
    <lineage>
        <taxon>Eukaryota</taxon>
        <taxon>Fungi</taxon>
        <taxon>Dikarya</taxon>
        <taxon>Ascomycota</taxon>
        <taxon>Pezizomycotina</taxon>
        <taxon>Sordariomycetes</taxon>
        <taxon>Hypocreomycetidae</taxon>
        <taxon>Glomerellales</taxon>
        <taxon>Glomerellaceae</taxon>
        <taxon>Colletotrichum</taxon>
        <taxon>Colletotrichum acutatum species complex</taxon>
    </lineage>
</organism>
<comment type="caution">
    <text evidence="5">The sequence shown here is derived from an EMBL/GenBank/DDBJ whole genome shotgun (WGS) entry which is preliminary data.</text>
</comment>
<sequence>MSSIRNVAVVDATGSIGRRAIPALLDAKFAVAVVTYTSEGKSFPPQVRVAVTDFSPESLHEVLTGQDAVLCVLGHAVCDRHIDDTKGPNDVAEYHAILGKKAQAQNLLEELAKENSDFTWTSFWNGPLLDRANSGNERFTAMSISKIGKPMAAVVKHPEETKKQFVRLSALTTSQRAILTALERLTDTKWDTTTVSIEEARREGKIKLQNGDYKGANVGFLVAQLYEDRARRSVLDGADNELLEVEPEELDDVIRKALAWV</sequence>